<organism evidence="2 3">
    <name type="scientific">Diplogelasinospora grovesii</name>
    <dbReference type="NCBI Taxonomy" id="303347"/>
    <lineage>
        <taxon>Eukaryota</taxon>
        <taxon>Fungi</taxon>
        <taxon>Dikarya</taxon>
        <taxon>Ascomycota</taxon>
        <taxon>Pezizomycotina</taxon>
        <taxon>Sordariomycetes</taxon>
        <taxon>Sordariomycetidae</taxon>
        <taxon>Sordariales</taxon>
        <taxon>Diplogelasinosporaceae</taxon>
        <taxon>Diplogelasinospora</taxon>
    </lineage>
</organism>
<protein>
    <submittedName>
        <fullName evidence="2">Uncharacterized protein</fullName>
    </submittedName>
</protein>
<comment type="caution">
    <text evidence="2">The sequence shown here is derived from an EMBL/GenBank/DDBJ whole genome shotgun (WGS) entry which is preliminary data.</text>
</comment>
<keyword evidence="3" id="KW-1185">Reference proteome</keyword>
<name>A0AAN6S9W8_9PEZI</name>
<evidence type="ECO:0000313" key="2">
    <source>
        <dbReference type="EMBL" id="KAK3945860.1"/>
    </source>
</evidence>
<gene>
    <name evidence="2" type="ORF">QBC46DRAFT_61930</name>
</gene>
<sequence>MVTAPVSTSTCVKAYEKLLTRAWDATSSEDDGETLTDLEASDSSDEDRDNENGIRPSAYYVQVDDRVSDNPNCCFHHNHRPGEKVMVEDSSIMQTCYCGRIDFFRFHSRWKPPKGKTFNHCVCELRHVDRYDDLVALSQVSWQVTRELGGCLWENATVECEEGPATLLRFLTERPAASSCTSTAAPTFATPSLPSWPPCSDSSRRLLGWSCGLSIHSTLLTAQHVLENHPKARTRLARVNDQIAEWAPLFRSLRTDEFQVRLVGVAGIAECVEKRSSDEEVEKIRVDILAQWMPDCIRQMEEEQPELAP</sequence>
<dbReference type="EMBL" id="MU853753">
    <property type="protein sequence ID" value="KAK3945860.1"/>
    <property type="molecule type" value="Genomic_DNA"/>
</dbReference>
<evidence type="ECO:0000256" key="1">
    <source>
        <dbReference type="SAM" id="MobiDB-lite"/>
    </source>
</evidence>
<feature type="compositionally biased region" description="Acidic residues" evidence="1">
    <location>
        <begin position="27"/>
        <end position="49"/>
    </location>
</feature>
<feature type="region of interest" description="Disordered" evidence="1">
    <location>
        <begin position="26"/>
        <end position="55"/>
    </location>
</feature>
<dbReference type="AlphaFoldDB" id="A0AAN6S9W8"/>
<dbReference type="Proteomes" id="UP001303473">
    <property type="component" value="Unassembled WGS sequence"/>
</dbReference>
<proteinExistence type="predicted"/>
<reference evidence="3" key="1">
    <citation type="journal article" date="2023" name="Mol. Phylogenet. Evol.">
        <title>Genome-scale phylogeny and comparative genomics of the fungal order Sordariales.</title>
        <authorList>
            <person name="Hensen N."/>
            <person name="Bonometti L."/>
            <person name="Westerberg I."/>
            <person name="Brannstrom I.O."/>
            <person name="Guillou S."/>
            <person name="Cros-Aarteil S."/>
            <person name="Calhoun S."/>
            <person name="Haridas S."/>
            <person name="Kuo A."/>
            <person name="Mondo S."/>
            <person name="Pangilinan J."/>
            <person name="Riley R."/>
            <person name="LaButti K."/>
            <person name="Andreopoulos B."/>
            <person name="Lipzen A."/>
            <person name="Chen C."/>
            <person name="Yan M."/>
            <person name="Daum C."/>
            <person name="Ng V."/>
            <person name="Clum A."/>
            <person name="Steindorff A."/>
            <person name="Ohm R.A."/>
            <person name="Martin F."/>
            <person name="Silar P."/>
            <person name="Natvig D.O."/>
            <person name="Lalanne C."/>
            <person name="Gautier V."/>
            <person name="Ament-Velasquez S.L."/>
            <person name="Kruys A."/>
            <person name="Hutchinson M.I."/>
            <person name="Powell A.J."/>
            <person name="Barry K."/>
            <person name="Miller A.N."/>
            <person name="Grigoriev I.V."/>
            <person name="Debuchy R."/>
            <person name="Gladieux P."/>
            <person name="Hiltunen Thoren M."/>
            <person name="Johannesson H."/>
        </authorList>
    </citation>
    <scope>NUCLEOTIDE SEQUENCE [LARGE SCALE GENOMIC DNA]</scope>
    <source>
        <strain evidence="3">CBS 340.73</strain>
    </source>
</reference>
<accession>A0AAN6S9W8</accession>
<evidence type="ECO:0000313" key="3">
    <source>
        <dbReference type="Proteomes" id="UP001303473"/>
    </source>
</evidence>